<evidence type="ECO:0000256" key="3">
    <source>
        <dbReference type="ARBA" id="ARBA00023125"/>
    </source>
</evidence>
<evidence type="ECO:0000256" key="1">
    <source>
        <dbReference type="ARBA" id="ARBA00009437"/>
    </source>
</evidence>
<dbReference type="Proteomes" id="UP000214688">
    <property type="component" value="Chromosome"/>
</dbReference>
<dbReference type="CDD" id="cd05466">
    <property type="entry name" value="PBP2_LTTR_substrate"/>
    <property type="match status" value="1"/>
</dbReference>
<evidence type="ECO:0000313" key="7">
    <source>
        <dbReference type="Proteomes" id="UP000214688"/>
    </source>
</evidence>
<protein>
    <submittedName>
        <fullName evidence="6">LysR family transcriptional regulator</fullName>
    </submittedName>
</protein>
<keyword evidence="7" id="KW-1185">Reference proteome</keyword>
<evidence type="ECO:0000256" key="2">
    <source>
        <dbReference type="ARBA" id="ARBA00023015"/>
    </source>
</evidence>
<dbReference type="EMBL" id="CP022657">
    <property type="protein sequence ID" value="ASS76020.1"/>
    <property type="molecule type" value="Genomic_DNA"/>
</dbReference>
<dbReference type="PROSITE" id="PS50931">
    <property type="entry name" value="HTH_LYSR"/>
    <property type="match status" value="1"/>
</dbReference>
<dbReference type="RefSeq" id="WP_094237256.1">
    <property type="nucleotide sequence ID" value="NZ_CP022657.1"/>
</dbReference>
<dbReference type="GO" id="GO:0003700">
    <property type="term" value="F:DNA-binding transcription factor activity"/>
    <property type="evidence" value="ECO:0007669"/>
    <property type="project" value="InterPro"/>
</dbReference>
<dbReference type="AlphaFoldDB" id="A0A223D377"/>
<dbReference type="PANTHER" id="PTHR30346:SF28">
    <property type="entry name" value="HTH-TYPE TRANSCRIPTIONAL REGULATOR CYNR"/>
    <property type="match status" value="1"/>
</dbReference>
<name>A0A223D377_9BACL</name>
<dbReference type="InterPro" id="IPR000847">
    <property type="entry name" value="LysR_HTH_N"/>
</dbReference>
<dbReference type="OrthoDB" id="9803735at2"/>
<feature type="domain" description="HTH lysR-type" evidence="5">
    <location>
        <begin position="1"/>
        <end position="58"/>
    </location>
</feature>
<proteinExistence type="inferred from homology"/>
<dbReference type="FunFam" id="1.10.10.10:FF:000001">
    <property type="entry name" value="LysR family transcriptional regulator"/>
    <property type="match status" value="1"/>
</dbReference>
<organism evidence="6 7">
    <name type="scientific">Tumebacillus algifaecis</name>
    <dbReference type="NCBI Taxonomy" id="1214604"/>
    <lineage>
        <taxon>Bacteria</taxon>
        <taxon>Bacillati</taxon>
        <taxon>Bacillota</taxon>
        <taxon>Bacilli</taxon>
        <taxon>Bacillales</taxon>
        <taxon>Alicyclobacillaceae</taxon>
        <taxon>Tumebacillus</taxon>
    </lineage>
</organism>
<dbReference type="SUPFAM" id="SSF46785">
    <property type="entry name" value="Winged helix' DNA-binding domain"/>
    <property type="match status" value="1"/>
</dbReference>
<evidence type="ECO:0000313" key="6">
    <source>
        <dbReference type="EMBL" id="ASS76020.1"/>
    </source>
</evidence>
<reference evidence="6 7" key="1">
    <citation type="journal article" date="2015" name="Int. J. Syst. Evol. Microbiol.">
        <title>Tumebacillus algifaecis sp. nov., isolated from decomposing algal scum.</title>
        <authorList>
            <person name="Wu Y.F."/>
            <person name="Zhang B."/>
            <person name="Xing P."/>
            <person name="Wu Q.L."/>
            <person name="Liu S.J."/>
        </authorList>
    </citation>
    <scope>NUCLEOTIDE SEQUENCE [LARGE SCALE GENOMIC DNA]</scope>
    <source>
        <strain evidence="6 7">THMBR28</strain>
    </source>
</reference>
<dbReference type="InterPro" id="IPR005119">
    <property type="entry name" value="LysR_subst-bd"/>
</dbReference>
<dbReference type="Pfam" id="PF03466">
    <property type="entry name" value="LysR_substrate"/>
    <property type="match status" value="1"/>
</dbReference>
<gene>
    <name evidence="6" type="ORF">CIG75_14310</name>
</gene>
<dbReference type="KEGG" id="tab:CIG75_14310"/>
<dbReference type="GO" id="GO:0032993">
    <property type="term" value="C:protein-DNA complex"/>
    <property type="evidence" value="ECO:0007669"/>
    <property type="project" value="TreeGrafter"/>
</dbReference>
<evidence type="ECO:0000259" key="5">
    <source>
        <dbReference type="PROSITE" id="PS50931"/>
    </source>
</evidence>
<accession>A0A223D377</accession>
<keyword evidence="2" id="KW-0805">Transcription regulation</keyword>
<comment type="similarity">
    <text evidence="1">Belongs to the LysR transcriptional regulatory family.</text>
</comment>
<sequence>MDLRQLRYFIAIAEERNITAAARKLHMAQPPLSQQLKLMEQELNLPLVVRSGKTLELTEAGQLLYNRAVALIKQFDDTLIEVKETGHGLAGKLTIGVNTFSDDQLPQLLSAFRLKFPKITYSIRQNESAQLVKMVRERAVELAIVRMPIDLSDFSFLPLQTERYCFVTAKQDTAFSRHSNVTLAAISTTPLILPSAEGLGVYRMISESFAQVGLTPNLICECSDIPTLFELVASGFGATVVPQSVLKFHKKHAVHAYEIAEADLFTSSALIWLKDHFISKTAQNFIALCSGST</sequence>
<dbReference type="SUPFAM" id="SSF53850">
    <property type="entry name" value="Periplasmic binding protein-like II"/>
    <property type="match status" value="1"/>
</dbReference>
<dbReference type="InterPro" id="IPR036390">
    <property type="entry name" value="WH_DNA-bd_sf"/>
</dbReference>
<dbReference type="Gene3D" id="3.40.190.290">
    <property type="match status" value="1"/>
</dbReference>
<dbReference type="Pfam" id="PF00126">
    <property type="entry name" value="HTH_1"/>
    <property type="match status" value="1"/>
</dbReference>
<keyword evidence="4" id="KW-0804">Transcription</keyword>
<dbReference type="Gene3D" id="1.10.10.10">
    <property type="entry name" value="Winged helix-like DNA-binding domain superfamily/Winged helix DNA-binding domain"/>
    <property type="match status" value="1"/>
</dbReference>
<dbReference type="GO" id="GO:0003677">
    <property type="term" value="F:DNA binding"/>
    <property type="evidence" value="ECO:0007669"/>
    <property type="project" value="UniProtKB-KW"/>
</dbReference>
<evidence type="ECO:0000256" key="4">
    <source>
        <dbReference type="ARBA" id="ARBA00023163"/>
    </source>
</evidence>
<dbReference type="PANTHER" id="PTHR30346">
    <property type="entry name" value="TRANSCRIPTIONAL DUAL REGULATOR HCAR-RELATED"/>
    <property type="match status" value="1"/>
</dbReference>
<dbReference type="InterPro" id="IPR036388">
    <property type="entry name" value="WH-like_DNA-bd_sf"/>
</dbReference>
<keyword evidence="3" id="KW-0238">DNA-binding</keyword>
<dbReference type="PRINTS" id="PR00039">
    <property type="entry name" value="HTHLYSR"/>
</dbReference>